<feature type="domain" description="Alcohol dehydrogenase-like C-terminal" evidence="1">
    <location>
        <begin position="196"/>
        <end position="311"/>
    </location>
</feature>
<sequence>MSAIATEAWVLRKGTGDGAALGPLVRETFTLPPLSDDEVLVRPIYGCWEGNMDHAVRRSPVDLCTLRGEDAVVVGNAGVVRVDRVGHNVRHLREGDICIVFCNGTWDEYGYPTRIYGYDAPNTVGVLAKTTKLHHRQLVPLPEPSLLSSRSLRQWAAFSLRYVTAWANWRVAHACWRAQMSDCPPEDTFVCAWGGGVALAELSLAKAMGCKVAMVTSVEARCRLLRELGIDPIDRSGWTAANFEKEFLAAVHARSAGRGVSIFVDNLGVSYKTALKALARQGVMTTSGWKHGVTFANSRAMECIGRHIHVHTHYARYEEGEAAVDFACKNGWMPPVDERVYSWEQIPELAEHYARGHIDSYFPIFAVNDE</sequence>
<dbReference type="InterPro" id="IPR052711">
    <property type="entry name" value="Zinc_ADH-like"/>
</dbReference>
<dbReference type="InterPro" id="IPR011032">
    <property type="entry name" value="GroES-like_sf"/>
</dbReference>
<proteinExistence type="predicted"/>
<dbReference type="Gene3D" id="3.40.50.720">
    <property type="entry name" value="NAD(P)-binding Rossmann-like Domain"/>
    <property type="match status" value="1"/>
</dbReference>
<dbReference type="Gene3D" id="3.90.180.10">
    <property type="entry name" value="Medium-chain alcohol dehydrogenases, catalytic domain"/>
    <property type="match status" value="1"/>
</dbReference>
<dbReference type="RefSeq" id="WP_394840516.1">
    <property type="nucleotide sequence ID" value="NZ_CP089982.1"/>
</dbReference>
<reference evidence="2 3" key="1">
    <citation type="submission" date="2021-12" db="EMBL/GenBank/DDBJ databases">
        <title>Discovery of the Pendulisporaceae a myxobacterial family with distinct sporulation behavior and unique specialized metabolism.</title>
        <authorList>
            <person name="Garcia R."/>
            <person name="Popoff A."/>
            <person name="Bader C.D."/>
            <person name="Loehr J."/>
            <person name="Walesch S."/>
            <person name="Walt C."/>
            <person name="Boldt J."/>
            <person name="Bunk B."/>
            <person name="Haeckl F.J.F.P.J."/>
            <person name="Gunesch A.P."/>
            <person name="Birkelbach J."/>
            <person name="Nuebel U."/>
            <person name="Pietschmann T."/>
            <person name="Bach T."/>
            <person name="Mueller R."/>
        </authorList>
    </citation>
    <scope>NUCLEOTIDE SEQUENCE [LARGE SCALE GENOMIC DNA]</scope>
    <source>
        <strain evidence="2 3">MSr12523</strain>
    </source>
</reference>
<organism evidence="2 3">
    <name type="scientific">Pendulispora brunnea</name>
    <dbReference type="NCBI Taxonomy" id="2905690"/>
    <lineage>
        <taxon>Bacteria</taxon>
        <taxon>Pseudomonadati</taxon>
        <taxon>Myxococcota</taxon>
        <taxon>Myxococcia</taxon>
        <taxon>Myxococcales</taxon>
        <taxon>Sorangiineae</taxon>
        <taxon>Pendulisporaceae</taxon>
        <taxon>Pendulispora</taxon>
    </lineage>
</organism>
<evidence type="ECO:0000313" key="3">
    <source>
        <dbReference type="Proteomes" id="UP001379533"/>
    </source>
</evidence>
<dbReference type="Pfam" id="PF00107">
    <property type="entry name" value="ADH_zinc_N"/>
    <property type="match status" value="1"/>
</dbReference>
<dbReference type="InterPro" id="IPR013149">
    <property type="entry name" value="ADH-like_C"/>
</dbReference>
<dbReference type="SUPFAM" id="SSF51735">
    <property type="entry name" value="NAD(P)-binding Rossmann-fold domains"/>
    <property type="match status" value="1"/>
</dbReference>
<dbReference type="PANTHER" id="PTHR45033:SF3">
    <property type="entry name" value="DEHYDROGENASE, PUTATIVE (AFU_ORTHOLOGUE AFUA_2G13270)-RELATED"/>
    <property type="match status" value="1"/>
</dbReference>
<evidence type="ECO:0000259" key="1">
    <source>
        <dbReference type="Pfam" id="PF00107"/>
    </source>
</evidence>
<protein>
    <submittedName>
        <fullName evidence="2">Zinc-binding dehydrogenase</fullName>
    </submittedName>
</protein>
<name>A0ABZ2JY65_9BACT</name>
<evidence type="ECO:0000313" key="2">
    <source>
        <dbReference type="EMBL" id="WXA89902.1"/>
    </source>
</evidence>
<accession>A0ABZ2JY65</accession>
<dbReference type="PANTHER" id="PTHR45033">
    <property type="match status" value="1"/>
</dbReference>
<gene>
    <name evidence="2" type="ORF">LZC95_25775</name>
</gene>
<keyword evidence="3" id="KW-1185">Reference proteome</keyword>
<dbReference type="SUPFAM" id="SSF50129">
    <property type="entry name" value="GroES-like"/>
    <property type="match status" value="1"/>
</dbReference>
<dbReference type="EMBL" id="CP089982">
    <property type="protein sequence ID" value="WXA89902.1"/>
    <property type="molecule type" value="Genomic_DNA"/>
</dbReference>
<dbReference type="InterPro" id="IPR036291">
    <property type="entry name" value="NAD(P)-bd_dom_sf"/>
</dbReference>
<dbReference type="Proteomes" id="UP001379533">
    <property type="component" value="Chromosome"/>
</dbReference>